<dbReference type="PANTHER" id="PTHR13383:SF11">
    <property type="entry name" value="RIBONUCLEASE H2 SUBUNIT B"/>
    <property type="match status" value="1"/>
</dbReference>
<comment type="subcellular location">
    <subcellularLocation>
        <location evidence="1">Nucleus</location>
    </subcellularLocation>
</comment>
<dbReference type="GO" id="GO:0032299">
    <property type="term" value="C:ribonuclease H2 complex"/>
    <property type="evidence" value="ECO:0007669"/>
    <property type="project" value="InterPro"/>
</dbReference>
<dbReference type="Pfam" id="PF17745">
    <property type="entry name" value="Ydr279_N"/>
    <property type="match status" value="1"/>
</dbReference>
<dbReference type="InterPro" id="IPR019024">
    <property type="entry name" value="RNase_H2_suB_wHTH"/>
</dbReference>
<dbReference type="GO" id="GO:0005654">
    <property type="term" value="C:nucleoplasm"/>
    <property type="evidence" value="ECO:0007669"/>
    <property type="project" value="TreeGrafter"/>
</dbReference>
<dbReference type="PANTHER" id="PTHR13383">
    <property type="entry name" value="RIBONUCLEASE H2 SUBUNIT B"/>
    <property type="match status" value="1"/>
</dbReference>
<evidence type="ECO:0000313" key="10">
    <source>
        <dbReference type="Proteomes" id="UP000887229"/>
    </source>
</evidence>
<feature type="region of interest" description="Disordered" evidence="6">
    <location>
        <begin position="359"/>
        <end position="413"/>
    </location>
</feature>
<feature type="region of interest" description="Disordered" evidence="6">
    <location>
        <begin position="1"/>
        <end position="29"/>
    </location>
</feature>
<dbReference type="RefSeq" id="XP_046121717.1">
    <property type="nucleotide sequence ID" value="XM_046261976.1"/>
</dbReference>
<feature type="compositionally biased region" description="Polar residues" evidence="6">
    <location>
        <begin position="398"/>
        <end position="413"/>
    </location>
</feature>
<dbReference type="InterPro" id="IPR040456">
    <property type="entry name" value="RNase_H2_suB"/>
</dbReference>
<dbReference type="GeneID" id="70292879"/>
<gene>
    <name evidence="9" type="ORF">F5Z01DRAFT_633703</name>
</gene>
<feature type="compositionally biased region" description="Low complexity" evidence="6">
    <location>
        <begin position="1"/>
        <end position="25"/>
    </location>
</feature>
<proteinExistence type="predicted"/>
<evidence type="ECO:0000313" key="9">
    <source>
        <dbReference type="EMBL" id="KAG9257793.1"/>
    </source>
</evidence>
<feature type="compositionally biased region" description="Polar residues" evidence="6">
    <location>
        <begin position="240"/>
        <end position="262"/>
    </location>
</feature>
<feature type="region of interest" description="Disordered" evidence="6">
    <location>
        <begin position="237"/>
        <end position="266"/>
    </location>
</feature>
<dbReference type="Gene3D" id="2.20.25.530">
    <property type="match status" value="1"/>
</dbReference>
<organism evidence="9 10">
    <name type="scientific">Emericellopsis atlantica</name>
    <dbReference type="NCBI Taxonomy" id="2614577"/>
    <lineage>
        <taxon>Eukaryota</taxon>
        <taxon>Fungi</taxon>
        <taxon>Dikarya</taxon>
        <taxon>Ascomycota</taxon>
        <taxon>Pezizomycotina</taxon>
        <taxon>Sordariomycetes</taxon>
        <taxon>Hypocreomycetidae</taxon>
        <taxon>Hypocreales</taxon>
        <taxon>Bionectriaceae</taxon>
        <taxon>Emericellopsis</taxon>
    </lineage>
</organism>
<dbReference type="AlphaFoldDB" id="A0A9P7ZUC6"/>
<evidence type="ECO:0000256" key="6">
    <source>
        <dbReference type="SAM" id="MobiDB-lite"/>
    </source>
</evidence>
<evidence type="ECO:0000259" key="8">
    <source>
        <dbReference type="Pfam" id="PF17745"/>
    </source>
</evidence>
<comment type="function">
    <text evidence="4">Non catalytic subunit of RNase H2, an endonuclease that specifically degrades the RNA of RNA:DNA hybrids. Participates in DNA replication, possibly by mediating the removal of lagging-strand Okazaki fragment RNA primers during DNA replication. Mediates the excision of single ribonucleotides from DNA:RNA duplexes.</text>
</comment>
<dbReference type="Pfam" id="PF09468">
    <property type="entry name" value="RNase_H2-Ydr279"/>
    <property type="match status" value="1"/>
</dbReference>
<protein>
    <recommendedName>
        <fullName evidence="2">Ribonuclease H2 subunit B</fullName>
    </recommendedName>
    <alternativeName>
        <fullName evidence="5">Ribonuclease HI subunit B</fullName>
    </alternativeName>
</protein>
<comment type="caution">
    <text evidence="9">The sequence shown here is derived from an EMBL/GenBank/DDBJ whole genome shotgun (WGS) entry which is preliminary data.</text>
</comment>
<feature type="domain" description="Ribonuclease H2 subunit B wHTH" evidence="7">
    <location>
        <begin position="120"/>
        <end position="318"/>
    </location>
</feature>
<sequence>MPRTRTAKAAAPSSPTAETPKASSSKYTLEATTTASPKLFVLPKAASKEAKIVTLPNPRTAKPSRYLVCPQTGFYEFTKIAAPKSVPRSWLIETTSDSQRSGQTISNAEFFIASPLDPVFLLLPSLADSSIAKGSDDKKKLFLSGDDYFDQLPTEYSHLEEILQWTESKTVLEKRMAAICDTVDAGDETMFRINREKLVSLCLSKARTLSGSLPISVEKQFVAKALQAPVVNQRRAPVQKSASTLSEAPDSGTSTPLTETLESQSSAATIETAATSVDQDTVEVEEAIKPTEDVVELQRLRVALDFICDRYISPAVTQWVKEGLASSNVQFSALDEYLAKVAELRAEALAARSLGDYSRKHMRDEDDDDAREQKKRKMEEEKRRKQNQSRGVRDLKKVNTTGMMKLSSFFQKK</sequence>
<name>A0A9P7ZUC6_9HYPO</name>
<evidence type="ECO:0000256" key="3">
    <source>
        <dbReference type="ARBA" id="ARBA00023242"/>
    </source>
</evidence>
<reference evidence="9" key="1">
    <citation type="journal article" date="2021" name="IMA Fungus">
        <title>Genomic characterization of three marine fungi, including Emericellopsis atlantica sp. nov. with signatures of a generalist lifestyle and marine biomass degradation.</title>
        <authorList>
            <person name="Hagestad O.C."/>
            <person name="Hou L."/>
            <person name="Andersen J.H."/>
            <person name="Hansen E.H."/>
            <person name="Altermark B."/>
            <person name="Li C."/>
            <person name="Kuhnert E."/>
            <person name="Cox R.J."/>
            <person name="Crous P.W."/>
            <person name="Spatafora J.W."/>
            <person name="Lail K."/>
            <person name="Amirebrahimi M."/>
            <person name="Lipzen A."/>
            <person name="Pangilinan J."/>
            <person name="Andreopoulos W."/>
            <person name="Hayes R.D."/>
            <person name="Ng V."/>
            <person name="Grigoriev I.V."/>
            <person name="Jackson S.A."/>
            <person name="Sutton T.D.S."/>
            <person name="Dobson A.D.W."/>
            <person name="Rama T."/>
        </authorList>
    </citation>
    <scope>NUCLEOTIDE SEQUENCE</scope>
    <source>
        <strain evidence="9">TS7</strain>
    </source>
</reference>
<dbReference type="OrthoDB" id="29098at2759"/>
<evidence type="ECO:0000256" key="5">
    <source>
        <dbReference type="ARBA" id="ARBA00033464"/>
    </source>
</evidence>
<dbReference type="InterPro" id="IPR041195">
    <property type="entry name" value="Rnh202_N"/>
</dbReference>
<dbReference type="CDD" id="cd09270">
    <property type="entry name" value="RNase_H2-B"/>
    <property type="match status" value="1"/>
</dbReference>
<evidence type="ECO:0000256" key="4">
    <source>
        <dbReference type="ARBA" id="ARBA00024778"/>
    </source>
</evidence>
<evidence type="ECO:0000256" key="2">
    <source>
        <dbReference type="ARBA" id="ARBA00019062"/>
    </source>
</evidence>
<accession>A0A9P7ZUC6</accession>
<keyword evidence="10" id="KW-1185">Reference proteome</keyword>
<dbReference type="EMBL" id="MU251245">
    <property type="protein sequence ID" value="KAG9257793.1"/>
    <property type="molecule type" value="Genomic_DNA"/>
</dbReference>
<feature type="domain" description="Rnh202 triple barrel" evidence="8">
    <location>
        <begin position="41"/>
        <end position="117"/>
    </location>
</feature>
<evidence type="ECO:0000259" key="7">
    <source>
        <dbReference type="Pfam" id="PF09468"/>
    </source>
</evidence>
<dbReference type="Proteomes" id="UP000887229">
    <property type="component" value="Unassembled WGS sequence"/>
</dbReference>
<dbReference type="GO" id="GO:0006401">
    <property type="term" value="P:RNA catabolic process"/>
    <property type="evidence" value="ECO:0007669"/>
    <property type="project" value="TreeGrafter"/>
</dbReference>
<keyword evidence="3" id="KW-0539">Nucleus</keyword>
<evidence type="ECO:0000256" key="1">
    <source>
        <dbReference type="ARBA" id="ARBA00004123"/>
    </source>
</evidence>
<dbReference type="Gene3D" id="1.10.20.120">
    <property type="match status" value="1"/>
</dbReference>